<comment type="caution">
    <text evidence="3">The sequence shown here is derived from an EMBL/GenBank/DDBJ whole genome shotgun (WGS) entry which is preliminary data.</text>
</comment>
<organism evidence="3 4">
    <name type="scientific">Actinocatenispora comari</name>
    <dbReference type="NCBI Taxonomy" id="2807577"/>
    <lineage>
        <taxon>Bacteria</taxon>
        <taxon>Bacillati</taxon>
        <taxon>Actinomycetota</taxon>
        <taxon>Actinomycetes</taxon>
        <taxon>Micromonosporales</taxon>
        <taxon>Micromonosporaceae</taxon>
        <taxon>Actinocatenispora</taxon>
    </lineage>
</organism>
<accession>A0A8J4AE81</accession>
<feature type="region of interest" description="Disordered" evidence="1">
    <location>
        <begin position="51"/>
        <end position="84"/>
    </location>
</feature>
<evidence type="ECO:0000313" key="3">
    <source>
        <dbReference type="EMBL" id="GIL27512.1"/>
    </source>
</evidence>
<feature type="compositionally biased region" description="Basic and acidic residues" evidence="1">
    <location>
        <begin position="51"/>
        <end position="62"/>
    </location>
</feature>
<keyword evidence="2" id="KW-1133">Transmembrane helix</keyword>
<feature type="transmembrane region" description="Helical" evidence="2">
    <location>
        <begin position="88"/>
        <end position="106"/>
    </location>
</feature>
<dbReference type="EMBL" id="BOPO01000047">
    <property type="protein sequence ID" value="GIL27512.1"/>
    <property type="molecule type" value="Genomic_DNA"/>
</dbReference>
<name>A0A8J4AE81_9ACTN</name>
<protein>
    <submittedName>
        <fullName evidence="3">Uncharacterized protein</fullName>
    </submittedName>
</protein>
<feature type="compositionally biased region" description="Pro residues" evidence="1">
    <location>
        <begin position="63"/>
        <end position="78"/>
    </location>
</feature>
<dbReference type="AlphaFoldDB" id="A0A8J4AE81"/>
<dbReference type="Proteomes" id="UP000614996">
    <property type="component" value="Unassembled WGS sequence"/>
</dbReference>
<proteinExistence type="predicted"/>
<keyword evidence="2" id="KW-0472">Membrane</keyword>
<gene>
    <name evidence="3" type="ORF">NUM_27660</name>
</gene>
<keyword evidence="2" id="KW-0812">Transmembrane</keyword>
<evidence type="ECO:0000313" key="4">
    <source>
        <dbReference type="Proteomes" id="UP000614996"/>
    </source>
</evidence>
<reference evidence="4" key="1">
    <citation type="journal article" date="2021" name="Int. J. Syst. Evol. Microbiol.">
        <title>Actinocatenispora comari sp. nov., an endophytic actinomycete isolated from aerial parts of Comarum salesowianum.</title>
        <authorList>
            <person name="Oyunbileg N."/>
            <person name="Iizaka Y."/>
            <person name="Hamada M."/>
            <person name="Davaapurev B.O."/>
            <person name="Fukumoto A."/>
            <person name="Tsetseg B."/>
            <person name="Kato F."/>
            <person name="Tamura T."/>
            <person name="Batkhuu J."/>
            <person name="Anzai Y."/>
        </authorList>
    </citation>
    <scope>NUCLEOTIDE SEQUENCE [LARGE SCALE GENOMIC DNA]</scope>
    <source>
        <strain evidence="4">NUM-2625</strain>
    </source>
</reference>
<evidence type="ECO:0000256" key="1">
    <source>
        <dbReference type="SAM" id="MobiDB-lite"/>
    </source>
</evidence>
<feature type="transmembrane region" description="Helical" evidence="2">
    <location>
        <begin position="112"/>
        <end position="130"/>
    </location>
</feature>
<sequence length="135" mass="14312">MLVGMPEGAEAEGPSMDDVAGSIAARKALGPDAEEAVIRAFLERTGQEIDRRVDERLARTRPEPPMPAPAPAPHPPQRQPSGVDHTPFVLAIISIGAGIPLTGIATQLQGPTLLGIVIIWAGLVLINVVYGMRRR</sequence>
<evidence type="ECO:0000256" key="2">
    <source>
        <dbReference type="SAM" id="Phobius"/>
    </source>
</evidence>
<keyword evidence="4" id="KW-1185">Reference proteome</keyword>